<feature type="domain" description="SHSP" evidence="3">
    <location>
        <begin position="25"/>
        <end position="137"/>
    </location>
</feature>
<reference evidence="4 5" key="1">
    <citation type="submission" date="2020-08" db="EMBL/GenBank/DDBJ databases">
        <title>The Agave Microbiome: Exploring the role of microbial communities in plant adaptations to desert environments.</title>
        <authorList>
            <person name="Partida-Martinez L.P."/>
        </authorList>
    </citation>
    <scope>NUCLEOTIDE SEQUENCE [LARGE SCALE GENOMIC DNA]</scope>
    <source>
        <strain evidence="4 5">AT3.2</strain>
    </source>
</reference>
<organism evidence="4 5">
    <name type="scientific">Massilia aurea</name>
    <dbReference type="NCBI Taxonomy" id="373040"/>
    <lineage>
        <taxon>Bacteria</taxon>
        <taxon>Pseudomonadati</taxon>
        <taxon>Pseudomonadota</taxon>
        <taxon>Betaproteobacteria</taxon>
        <taxon>Burkholderiales</taxon>
        <taxon>Oxalobacteraceae</taxon>
        <taxon>Telluria group</taxon>
        <taxon>Massilia</taxon>
    </lineage>
</organism>
<gene>
    <name evidence="4" type="ORF">HD842_004667</name>
</gene>
<dbReference type="Pfam" id="PF00011">
    <property type="entry name" value="HSP20"/>
    <property type="match status" value="1"/>
</dbReference>
<evidence type="ECO:0000313" key="5">
    <source>
        <dbReference type="Proteomes" id="UP000540787"/>
    </source>
</evidence>
<evidence type="ECO:0000256" key="1">
    <source>
        <dbReference type="PROSITE-ProRule" id="PRU00285"/>
    </source>
</evidence>
<dbReference type="SUPFAM" id="SSF49764">
    <property type="entry name" value="HSP20-like chaperones"/>
    <property type="match status" value="1"/>
</dbReference>
<comment type="similarity">
    <text evidence="1 2">Belongs to the small heat shock protein (HSP20) family.</text>
</comment>
<dbReference type="Gene3D" id="2.60.40.790">
    <property type="match status" value="1"/>
</dbReference>
<name>A0A7W9X5D5_9BURK</name>
<dbReference type="CDD" id="cd06464">
    <property type="entry name" value="ACD_sHsps-like"/>
    <property type="match status" value="1"/>
</dbReference>
<sequence>MSHSMTRFDPVARMLRADPFRTFDDFFADLAPRVRIDVTESGDGYRVKADLPGVKKEDIKVNIDGNHVSISADTSSQNTHEGATTICAERAWGQFYRSFTLPQAVDDVAARAEFKDGVLQLELPKKAGGSGTPLAIA</sequence>
<dbReference type="InterPro" id="IPR008978">
    <property type="entry name" value="HSP20-like_chaperone"/>
</dbReference>
<evidence type="ECO:0000313" key="4">
    <source>
        <dbReference type="EMBL" id="MBB6136489.1"/>
    </source>
</evidence>
<dbReference type="Proteomes" id="UP000540787">
    <property type="component" value="Unassembled WGS sequence"/>
</dbReference>
<dbReference type="InterPro" id="IPR002068">
    <property type="entry name" value="A-crystallin/Hsp20_dom"/>
</dbReference>
<proteinExistence type="inferred from homology"/>
<dbReference type="AlphaFoldDB" id="A0A7W9X5D5"/>
<dbReference type="PROSITE" id="PS01031">
    <property type="entry name" value="SHSP"/>
    <property type="match status" value="1"/>
</dbReference>
<dbReference type="EMBL" id="JACHBX010000006">
    <property type="protein sequence ID" value="MBB6136489.1"/>
    <property type="molecule type" value="Genomic_DNA"/>
</dbReference>
<accession>A0A7W9X5D5</accession>
<dbReference type="InterPro" id="IPR031107">
    <property type="entry name" value="Small_HSP"/>
</dbReference>
<evidence type="ECO:0000256" key="2">
    <source>
        <dbReference type="RuleBase" id="RU003616"/>
    </source>
</evidence>
<dbReference type="RefSeq" id="WP_183558294.1">
    <property type="nucleotide sequence ID" value="NZ_JACHBX010000006.1"/>
</dbReference>
<protein>
    <submittedName>
        <fullName evidence="4">HSP20 family protein</fullName>
    </submittedName>
</protein>
<evidence type="ECO:0000259" key="3">
    <source>
        <dbReference type="PROSITE" id="PS01031"/>
    </source>
</evidence>
<comment type="caution">
    <text evidence="4">The sequence shown here is derived from an EMBL/GenBank/DDBJ whole genome shotgun (WGS) entry which is preliminary data.</text>
</comment>
<dbReference type="PANTHER" id="PTHR11527">
    <property type="entry name" value="HEAT-SHOCK PROTEIN 20 FAMILY MEMBER"/>
    <property type="match status" value="1"/>
</dbReference>
<keyword evidence="5" id="KW-1185">Reference proteome</keyword>